<evidence type="ECO:0000313" key="1">
    <source>
        <dbReference type="EMBL" id="SES79135.1"/>
    </source>
</evidence>
<dbReference type="AlphaFoldDB" id="A0A1H9ZC27"/>
<dbReference type="STRING" id="930131.SAMN05216389_102191"/>
<organism evidence="1 2">
    <name type="scientific">Oceanobacillus limi</name>
    <dbReference type="NCBI Taxonomy" id="930131"/>
    <lineage>
        <taxon>Bacteria</taxon>
        <taxon>Bacillati</taxon>
        <taxon>Bacillota</taxon>
        <taxon>Bacilli</taxon>
        <taxon>Bacillales</taxon>
        <taxon>Bacillaceae</taxon>
        <taxon>Oceanobacillus</taxon>
    </lineage>
</organism>
<evidence type="ECO:0000313" key="2">
    <source>
        <dbReference type="Proteomes" id="UP000198618"/>
    </source>
</evidence>
<sequence>MVNDRGSIKWTSLMLPEHVELLRGIHESNKKVTKPILDEQEIEHINQQLIHADEQGSTIEVSVYEDGIIQKYSGSVQINKMEKTIKLNRHTFSFENILSVE</sequence>
<gene>
    <name evidence="1" type="ORF">SAMN05216389_102191</name>
</gene>
<dbReference type="RefSeq" id="WP_090866794.1">
    <property type="nucleotide sequence ID" value="NZ_FOHE01000002.1"/>
</dbReference>
<protein>
    <submittedName>
        <fullName evidence="1">YolD-like protein</fullName>
    </submittedName>
</protein>
<accession>A0A1H9ZC27</accession>
<dbReference type="PANTHER" id="PTHR40051:SF1">
    <property type="entry name" value="YOLD-LIKE FAMILY PROTEIN"/>
    <property type="match status" value="1"/>
</dbReference>
<name>A0A1H9ZC27_9BACI</name>
<proteinExistence type="predicted"/>
<dbReference type="InterPro" id="IPR014962">
    <property type="entry name" value="YolD"/>
</dbReference>
<dbReference type="OrthoDB" id="1644322at2"/>
<dbReference type="EMBL" id="FOHE01000002">
    <property type="protein sequence ID" value="SES79135.1"/>
    <property type="molecule type" value="Genomic_DNA"/>
</dbReference>
<keyword evidence="2" id="KW-1185">Reference proteome</keyword>
<dbReference type="Proteomes" id="UP000198618">
    <property type="component" value="Unassembled WGS sequence"/>
</dbReference>
<reference evidence="1 2" key="1">
    <citation type="submission" date="2016-10" db="EMBL/GenBank/DDBJ databases">
        <authorList>
            <person name="de Groot N.N."/>
        </authorList>
    </citation>
    <scope>NUCLEOTIDE SEQUENCE [LARGE SCALE GENOMIC DNA]</scope>
    <source>
        <strain evidence="1 2">IBRC-M 10780</strain>
    </source>
</reference>
<dbReference type="PANTHER" id="PTHR40051">
    <property type="entry name" value="IG HYPOTHETICAL 15966"/>
    <property type="match status" value="1"/>
</dbReference>
<dbReference type="Pfam" id="PF08863">
    <property type="entry name" value="YolD"/>
    <property type="match status" value="1"/>
</dbReference>